<dbReference type="EMBL" id="AMFJ01028946">
    <property type="protein sequence ID" value="EKD44196.1"/>
    <property type="molecule type" value="Genomic_DNA"/>
</dbReference>
<sequence>MKKLSPFLLNFVIFCIFQYILVVFYYSSEGFKSKNCDYPWVHITLEQIEGIFPPDTFIRKKGELSE</sequence>
<reference evidence="2" key="1">
    <citation type="journal article" date="2012" name="Science">
        <title>Fermentation, hydrogen, and sulfur metabolism in multiple uncultivated bacterial phyla.</title>
        <authorList>
            <person name="Wrighton K.C."/>
            <person name="Thomas B.C."/>
            <person name="Sharon I."/>
            <person name="Miller C.S."/>
            <person name="Castelle C.J."/>
            <person name="VerBerkmoes N.C."/>
            <person name="Wilkins M.J."/>
            <person name="Hettich R.L."/>
            <person name="Lipton M.S."/>
            <person name="Williams K.H."/>
            <person name="Long P.E."/>
            <person name="Banfield J.F."/>
        </authorList>
    </citation>
    <scope>NUCLEOTIDE SEQUENCE [LARGE SCALE GENOMIC DNA]</scope>
</reference>
<organism evidence="2">
    <name type="scientific">uncultured bacterium</name>
    <name type="common">gcode 4</name>
    <dbReference type="NCBI Taxonomy" id="1234023"/>
    <lineage>
        <taxon>Bacteria</taxon>
        <taxon>environmental samples</taxon>
    </lineage>
</organism>
<keyword evidence="1" id="KW-0812">Transmembrane</keyword>
<keyword evidence="1" id="KW-1133">Transmembrane helix</keyword>
<evidence type="ECO:0000313" key="2">
    <source>
        <dbReference type="EMBL" id="EKD44196.1"/>
    </source>
</evidence>
<dbReference type="AlphaFoldDB" id="K1Z4N1"/>
<evidence type="ECO:0000256" key="1">
    <source>
        <dbReference type="SAM" id="Phobius"/>
    </source>
</evidence>
<keyword evidence="1" id="KW-0472">Membrane</keyword>
<accession>K1Z4N1</accession>
<name>K1Z4N1_9BACT</name>
<comment type="caution">
    <text evidence="2">The sequence shown here is derived from an EMBL/GenBank/DDBJ whole genome shotgun (WGS) entry which is preliminary data.</text>
</comment>
<proteinExistence type="predicted"/>
<protein>
    <submittedName>
        <fullName evidence="2">Uncharacterized protein</fullName>
    </submittedName>
</protein>
<gene>
    <name evidence="2" type="ORF">ACD_71C00215G0003</name>
</gene>
<feature type="transmembrane region" description="Helical" evidence="1">
    <location>
        <begin position="7"/>
        <end position="26"/>
    </location>
</feature>